<evidence type="ECO:0000256" key="1">
    <source>
        <dbReference type="SAM" id="MobiDB-lite"/>
    </source>
</evidence>
<dbReference type="AlphaFoldDB" id="C3XT28"/>
<proteinExistence type="predicted"/>
<sequence>MAWEHLMAEMGDSLIEINIPVPLAAVLQLIATDMEVEESVEALLRSAAEHVEVGEQMEDVPSGREEEIMDDSAEDAPSAAADNELKRQRSREGDRDSDSDMDSKPPA</sequence>
<organism>
    <name type="scientific">Branchiostoma floridae</name>
    <name type="common">Florida lancelet</name>
    <name type="synonym">Amphioxus</name>
    <dbReference type="NCBI Taxonomy" id="7739"/>
    <lineage>
        <taxon>Eukaryota</taxon>
        <taxon>Metazoa</taxon>
        <taxon>Chordata</taxon>
        <taxon>Cephalochordata</taxon>
        <taxon>Leptocardii</taxon>
        <taxon>Amphioxiformes</taxon>
        <taxon>Branchiostomatidae</taxon>
        <taxon>Branchiostoma</taxon>
    </lineage>
</organism>
<feature type="region of interest" description="Disordered" evidence="1">
    <location>
        <begin position="49"/>
        <end position="107"/>
    </location>
</feature>
<dbReference type="EMBL" id="GG666461">
    <property type="protein sequence ID" value="EEN68761.1"/>
    <property type="molecule type" value="Genomic_DNA"/>
</dbReference>
<accession>C3XT28</accession>
<reference evidence="2" key="1">
    <citation type="journal article" date="2008" name="Nature">
        <title>The amphioxus genome and the evolution of the chordate karyotype.</title>
        <authorList>
            <consortium name="US DOE Joint Genome Institute (JGI-PGF)"/>
            <person name="Putnam N.H."/>
            <person name="Butts T."/>
            <person name="Ferrier D.E.K."/>
            <person name="Furlong R.F."/>
            <person name="Hellsten U."/>
            <person name="Kawashima T."/>
            <person name="Robinson-Rechavi M."/>
            <person name="Shoguchi E."/>
            <person name="Terry A."/>
            <person name="Yu J.-K."/>
            <person name="Benito-Gutierrez E.L."/>
            <person name="Dubchak I."/>
            <person name="Garcia-Fernandez J."/>
            <person name="Gibson-Brown J.J."/>
            <person name="Grigoriev I.V."/>
            <person name="Horton A.C."/>
            <person name="de Jong P.J."/>
            <person name="Jurka J."/>
            <person name="Kapitonov V.V."/>
            <person name="Kohara Y."/>
            <person name="Kuroki Y."/>
            <person name="Lindquist E."/>
            <person name="Lucas S."/>
            <person name="Osoegawa K."/>
            <person name="Pennacchio L.A."/>
            <person name="Salamov A.A."/>
            <person name="Satou Y."/>
            <person name="Sauka-Spengler T."/>
            <person name="Schmutz J."/>
            <person name="Shin-I T."/>
            <person name="Toyoda A."/>
            <person name="Bronner-Fraser M."/>
            <person name="Fujiyama A."/>
            <person name="Holland L.Z."/>
            <person name="Holland P.W.H."/>
            <person name="Satoh N."/>
            <person name="Rokhsar D.S."/>
        </authorList>
    </citation>
    <scope>NUCLEOTIDE SEQUENCE [LARGE SCALE GENOMIC DNA]</scope>
    <source>
        <strain evidence="2">S238N-H82</strain>
        <tissue evidence="2">Testes</tissue>
    </source>
</reference>
<gene>
    <name evidence="2" type="ORF">BRAFLDRAFT_97268</name>
</gene>
<name>C3XT28_BRAFL</name>
<dbReference type="InParanoid" id="C3XT28"/>
<feature type="compositionally biased region" description="Basic and acidic residues" evidence="1">
    <location>
        <begin position="83"/>
        <end position="107"/>
    </location>
</feature>
<protein>
    <submittedName>
        <fullName evidence="2">Uncharacterized protein</fullName>
    </submittedName>
</protein>
<evidence type="ECO:0000313" key="2">
    <source>
        <dbReference type="EMBL" id="EEN68761.1"/>
    </source>
</evidence>